<name>A0A212LPJ8_9HYPH</name>
<organism evidence="2">
    <name type="scientific">uncultured Pleomorphomonas sp</name>
    <dbReference type="NCBI Taxonomy" id="442121"/>
    <lineage>
        <taxon>Bacteria</taxon>
        <taxon>Pseudomonadati</taxon>
        <taxon>Pseudomonadota</taxon>
        <taxon>Alphaproteobacteria</taxon>
        <taxon>Hyphomicrobiales</taxon>
        <taxon>Pleomorphomonadaceae</taxon>
        <taxon>Pleomorphomonas</taxon>
        <taxon>environmental samples</taxon>
    </lineage>
</organism>
<evidence type="ECO:0000256" key="1">
    <source>
        <dbReference type="SAM" id="MobiDB-lite"/>
    </source>
</evidence>
<evidence type="ECO:0000313" key="2">
    <source>
        <dbReference type="EMBL" id="SCM79483.1"/>
    </source>
</evidence>
<protein>
    <submittedName>
        <fullName evidence="2">Uncharacterized protein</fullName>
    </submittedName>
</protein>
<proteinExistence type="predicted"/>
<sequence length="91" mass="10308">MRQQKTRSSTRARRDARRSRISTTGLAPGRASATLRLSPSCVPLHRVFDRAVPSRPNRSRTRNALARPNITFPPATIIFRLRIYMIPVDPA</sequence>
<feature type="region of interest" description="Disordered" evidence="1">
    <location>
        <begin position="1"/>
        <end position="32"/>
    </location>
</feature>
<dbReference type="AlphaFoldDB" id="A0A212LPJ8"/>
<dbReference type="EMBL" id="FMJD01000013">
    <property type="protein sequence ID" value="SCM79483.1"/>
    <property type="molecule type" value="Genomic_DNA"/>
</dbReference>
<accession>A0A212LPJ8</accession>
<feature type="compositionally biased region" description="Basic residues" evidence="1">
    <location>
        <begin position="1"/>
        <end position="20"/>
    </location>
</feature>
<reference evidence="2" key="1">
    <citation type="submission" date="2016-08" db="EMBL/GenBank/DDBJ databases">
        <authorList>
            <person name="Seilhamer J.J."/>
        </authorList>
    </citation>
    <scope>NUCLEOTIDE SEQUENCE</scope>
    <source>
        <strain evidence="2">86</strain>
    </source>
</reference>
<gene>
    <name evidence="2" type="ORF">KL86PLE_90427</name>
</gene>